<dbReference type="PANTHER" id="PTHR14269">
    <property type="entry name" value="CDP-DIACYLGLYCEROL--GLYCEROL-3-PHOSPHATE 3-PHOSPHATIDYLTRANSFERASE-RELATED"/>
    <property type="match status" value="1"/>
</dbReference>
<sequence length="393" mass="43300">MRGRGSLTARKLRFLLTSPRRGFGRGVDPSVQPTSLVQHYLLFIGRSRSLDDSFVHSPGTFLKNVCTQRTVNITECPLTCGRLTEPTHWRALITSTLASTYSSPLAAIQNLETQPEPTTGPALCRRKWCYFGTLLSDTHRSDWRPRISVSFATLPEQVKEEDDENGDDQLRSNGSSRRLPQDADTTVTEDASAVSEASPSLRTNEQQAVEEQKSDGVHVESRLDGYVARKMEINSVLGSYLDPVADKVLVGSVALSMGYAGLLHPTAAALVGLVVARDGVLVGGAFAYRAYSLRWQWRNWREFFRISVGGAGKVEPLFISKVNTVLQLGLIGVALGQPAFCMEDTYSLVPLLSWSVAGTTVISWGCYIYQYLKHPHSLAALRHIPKTQGTRKT</sequence>
<dbReference type="Pfam" id="PF01066">
    <property type="entry name" value="CDP-OH_P_transf"/>
    <property type="match status" value="1"/>
</dbReference>
<keyword evidence="5" id="KW-1133">Transmembrane helix</keyword>
<keyword evidence="2" id="KW-0444">Lipid biosynthesis</keyword>
<evidence type="ECO:0000256" key="6">
    <source>
        <dbReference type="ARBA" id="ARBA00023098"/>
    </source>
</evidence>
<dbReference type="EMBL" id="JBJQOH010000007">
    <property type="protein sequence ID" value="KAL3678146.1"/>
    <property type="molecule type" value="Genomic_DNA"/>
</dbReference>
<protein>
    <submittedName>
        <fullName evidence="12">Uncharacterized protein</fullName>
    </submittedName>
</protein>
<gene>
    <name evidence="12" type="ORF">R1sor_021102</name>
</gene>
<dbReference type="InterPro" id="IPR048254">
    <property type="entry name" value="CDP_ALCOHOL_P_TRANSF_CS"/>
</dbReference>
<feature type="region of interest" description="Disordered" evidence="11">
    <location>
        <begin position="155"/>
        <end position="217"/>
    </location>
</feature>
<evidence type="ECO:0000256" key="4">
    <source>
        <dbReference type="ARBA" id="ARBA00022692"/>
    </source>
</evidence>
<evidence type="ECO:0000313" key="13">
    <source>
        <dbReference type="Proteomes" id="UP001633002"/>
    </source>
</evidence>
<evidence type="ECO:0000256" key="8">
    <source>
        <dbReference type="ARBA" id="ARBA00023209"/>
    </source>
</evidence>
<reference evidence="12 13" key="1">
    <citation type="submission" date="2024-09" db="EMBL/GenBank/DDBJ databases">
        <title>Chromosome-scale assembly of Riccia sorocarpa.</title>
        <authorList>
            <person name="Paukszto L."/>
        </authorList>
    </citation>
    <scope>NUCLEOTIDE SEQUENCE [LARGE SCALE GENOMIC DNA]</scope>
    <source>
        <strain evidence="12">LP-2024</strain>
        <tissue evidence="12">Aerial parts of the thallus</tissue>
    </source>
</reference>
<comment type="similarity">
    <text evidence="10">Belongs to the CDP-alcohol phosphatidyltransferase class-I family.</text>
</comment>
<feature type="compositionally biased region" description="Polar residues" evidence="11">
    <location>
        <begin position="171"/>
        <end position="209"/>
    </location>
</feature>
<dbReference type="AlphaFoldDB" id="A0ABD3GJS1"/>
<dbReference type="Proteomes" id="UP001633002">
    <property type="component" value="Unassembled WGS sequence"/>
</dbReference>
<dbReference type="GO" id="GO:0016740">
    <property type="term" value="F:transferase activity"/>
    <property type="evidence" value="ECO:0007669"/>
    <property type="project" value="UniProtKB-KW"/>
</dbReference>
<evidence type="ECO:0000313" key="12">
    <source>
        <dbReference type="EMBL" id="KAL3678146.1"/>
    </source>
</evidence>
<evidence type="ECO:0000256" key="3">
    <source>
        <dbReference type="ARBA" id="ARBA00022679"/>
    </source>
</evidence>
<dbReference type="Gene3D" id="1.20.120.1760">
    <property type="match status" value="1"/>
</dbReference>
<dbReference type="InterPro" id="IPR050324">
    <property type="entry name" value="CDP-alcohol_PTase-I"/>
</dbReference>
<evidence type="ECO:0000256" key="1">
    <source>
        <dbReference type="ARBA" id="ARBA00004141"/>
    </source>
</evidence>
<evidence type="ECO:0000256" key="9">
    <source>
        <dbReference type="ARBA" id="ARBA00023264"/>
    </source>
</evidence>
<dbReference type="PROSITE" id="PS00379">
    <property type="entry name" value="CDP_ALCOHOL_P_TRANSF"/>
    <property type="match status" value="1"/>
</dbReference>
<name>A0ABD3GJS1_9MARC</name>
<evidence type="ECO:0000256" key="7">
    <source>
        <dbReference type="ARBA" id="ARBA00023136"/>
    </source>
</evidence>
<keyword evidence="8" id="KW-0594">Phospholipid biosynthesis</keyword>
<dbReference type="GO" id="GO:0008654">
    <property type="term" value="P:phospholipid biosynthetic process"/>
    <property type="evidence" value="ECO:0007669"/>
    <property type="project" value="UniProtKB-KW"/>
</dbReference>
<keyword evidence="13" id="KW-1185">Reference proteome</keyword>
<keyword evidence="6" id="KW-0443">Lipid metabolism</keyword>
<accession>A0ABD3GJS1</accession>
<dbReference type="InterPro" id="IPR043130">
    <property type="entry name" value="CDP-OH_PTrfase_TM_dom"/>
</dbReference>
<evidence type="ECO:0000256" key="2">
    <source>
        <dbReference type="ARBA" id="ARBA00022516"/>
    </source>
</evidence>
<keyword evidence="7" id="KW-0472">Membrane</keyword>
<keyword evidence="9" id="KW-1208">Phospholipid metabolism</keyword>
<organism evidence="12 13">
    <name type="scientific">Riccia sorocarpa</name>
    <dbReference type="NCBI Taxonomy" id="122646"/>
    <lineage>
        <taxon>Eukaryota</taxon>
        <taxon>Viridiplantae</taxon>
        <taxon>Streptophyta</taxon>
        <taxon>Embryophyta</taxon>
        <taxon>Marchantiophyta</taxon>
        <taxon>Marchantiopsida</taxon>
        <taxon>Marchantiidae</taxon>
        <taxon>Marchantiales</taxon>
        <taxon>Ricciaceae</taxon>
        <taxon>Riccia</taxon>
    </lineage>
</organism>
<evidence type="ECO:0000256" key="5">
    <source>
        <dbReference type="ARBA" id="ARBA00022989"/>
    </source>
</evidence>
<comment type="subcellular location">
    <subcellularLocation>
        <location evidence="1">Membrane</location>
        <topology evidence="1">Multi-pass membrane protein</topology>
    </subcellularLocation>
</comment>
<keyword evidence="4" id="KW-0812">Transmembrane</keyword>
<keyword evidence="3 10" id="KW-0808">Transferase</keyword>
<comment type="caution">
    <text evidence="12">The sequence shown here is derived from an EMBL/GenBank/DDBJ whole genome shotgun (WGS) entry which is preliminary data.</text>
</comment>
<dbReference type="PANTHER" id="PTHR14269:SF60">
    <property type="entry name" value="CARDIOLIPIN SYNTHASE (CMP-FORMING)"/>
    <property type="match status" value="1"/>
</dbReference>
<dbReference type="GO" id="GO:0016020">
    <property type="term" value="C:membrane"/>
    <property type="evidence" value="ECO:0007669"/>
    <property type="project" value="UniProtKB-SubCell"/>
</dbReference>
<evidence type="ECO:0000256" key="10">
    <source>
        <dbReference type="RuleBase" id="RU003750"/>
    </source>
</evidence>
<proteinExistence type="inferred from homology"/>
<evidence type="ECO:0000256" key="11">
    <source>
        <dbReference type="SAM" id="MobiDB-lite"/>
    </source>
</evidence>
<dbReference type="InterPro" id="IPR000462">
    <property type="entry name" value="CDP-OH_P_trans"/>
</dbReference>